<evidence type="ECO:0000313" key="3">
    <source>
        <dbReference type="Proteomes" id="UP000240717"/>
    </source>
</evidence>
<dbReference type="PANTHER" id="PTHR38446">
    <property type="entry name" value="BLL0914 PROTEIN"/>
    <property type="match status" value="1"/>
</dbReference>
<evidence type="ECO:0000256" key="1">
    <source>
        <dbReference type="SAM" id="Phobius"/>
    </source>
</evidence>
<keyword evidence="1" id="KW-0812">Transmembrane</keyword>
<reference evidence="2 3" key="1">
    <citation type="journal article" date="2016" name="Front. Microbiol.">
        <title>Comprehensive Phylogenetic Analysis of Bovine Non-aureus Staphylococci Species Based on Whole-Genome Sequencing.</title>
        <authorList>
            <person name="Naushad S."/>
            <person name="Barkema H.W."/>
            <person name="Luby C."/>
            <person name="Condas L.A."/>
            <person name="Nobrega D.B."/>
            <person name="Carson D.A."/>
            <person name="De Buck J."/>
        </authorList>
    </citation>
    <scope>NUCLEOTIDE SEQUENCE [LARGE SCALE GENOMIC DNA]</scope>
    <source>
        <strain evidence="2 3">SNUC 2993</strain>
    </source>
</reference>
<dbReference type="RefSeq" id="WP_002451928.1">
    <property type="nucleotide sequence ID" value="NZ_CP054017.1"/>
</dbReference>
<dbReference type="Proteomes" id="UP000240717">
    <property type="component" value="Unassembled WGS sequence"/>
</dbReference>
<keyword evidence="1" id="KW-1133">Transmembrane helix</keyword>
<comment type="caution">
    <text evidence="2">The sequence shown here is derived from an EMBL/GenBank/DDBJ whole genome shotgun (WGS) entry which is preliminary data.</text>
</comment>
<keyword evidence="1" id="KW-0472">Membrane</keyword>
<evidence type="ECO:0000313" key="2">
    <source>
        <dbReference type="EMBL" id="PTI49772.1"/>
    </source>
</evidence>
<dbReference type="STRING" id="1194526.A284_11050"/>
<feature type="transmembrane region" description="Helical" evidence="1">
    <location>
        <begin position="56"/>
        <end position="72"/>
    </location>
</feature>
<dbReference type="PANTHER" id="PTHR38446:SF1">
    <property type="entry name" value="BLL0914 PROTEIN"/>
    <property type="match status" value="1"/>
</dbReference>
<dbReference type="Pfam" id="PF06993">
    <property type="entry name" value="DUF1304"/>
    <property type="match status" value="1"/>
</dbReference>
<sequence>MSILTAILVILVAIEFLLIMVLQTLLTTSNKTSQTFKMSTSALKDKNLNTLMKNQGLYNGLLGIFILYAYFLSTHPKELTTCLLVYMIIVAIYGALTSQKAIIIKQGLLPILALLSLLF</sequence>
<proteinExistence type="predicted"/>
<feature type="transmembrane region" description="Helical" evidence="1">
    <location>
        <begin position="6"/>
        <end position="28"/>
    </location>
</feature>
<accession>A0A2T4PXX8</accession>
<gene>
    <name evidence="2" type="ORF">BU085_11255</name>
</gene>
<organism evidence="2 3">
    <name type="scientific">Staphylococcus warneri</name>
    <dbReference type="NCBI Taxonomy" id="1292"/>
    <lineage>
        <taxon>Bacteria</taxon>
        <taxon>Bacillati</taxon>
        <taxon>Bacillota</taxon>
        <taxon>Bacilli</taxon>
        <taxon>Bacillales</taxon>
        <taxon>Staphylococcaceae</taxon>
        <taxon>Staphylococcus</taxon>
    </lineage>
</organism>
<protein>
    <submittedName>
        <fullName evidence="2">DUF1304 domain-containing protein</fullName>
    </submittedName>
</protein>
<dbReference type="AlphaFoldDB" id="A0A2T4PXX8"/>
<dbReference type="EMBL" id="PZEV01000050">
    <property type="protein sequence ID" value="PTI49772.1"/>
    <property type="molecule type" value="Genomic_DNA"/>
</dbReference>
<dbReference type="InterPro" id="IPR009732">
    <property type="entry name" value="DUF1304"/>
</dbReference>
<name>A0A2T4PXX8_STAWA</name>
<feature type="transmembrane region" description="Helical" evidence="1">
    <location>
        <begin position="78"/>
        <end position="96"/>
    </location>
</feature>